<keyword evidence="8" id="KW-1185">Reference proteome</keyword>
<dbReference type="SUPFAM" id="SSF54611">
    <property type="entry name" value="SecB-like"/>
    <property type="match status" value="1"/>
</dbReference>
<keyword evidence="3 6" id="KW-0653">Protein transport</keyword>
<protein>
    <recommendedName>
        <fullName evidence="6">Protein-export protein SecB</fullName>
    </recommendedName>
</protein>
<reference evidence="7 8" key="1">
    <citation type="submission" date="2017-07" db="EMBL/GenBank/DDBJ databases">
        <title>Complete genome sequence of Oryzomicrobium terrae TPP412.</title>
        <authorList>
            <person name="Chiu L.-W."/>
            <person name="Lo K.-J."/>
            <person name="Tsai Y.-M."/>
            <person name="Lin S.-S."/>
            <person name="Kuo C.-H."/>
            <person name="Liu C.-T."/>
        </authorList>
    </citation>
    <scope>NUCLEOTIDE SEQUENCE [LARGE SCALE GENOMIC DNA]</scope>
    <source>
        <strain evidence="7 8">TPP412</strain>
    </source>
</reference>
<dbReference type="GO" id="GO:0051082">
    <property type="term" value="F:unfolded protein binding"/>
    <property type="evidence" value="ECO:0007669"/>
    <property type="project" value="InterPro"/>
</dbReference>
<dbReference type="KEGG" id="otr:OTERR_04990"/>
<dbReference type="RefSeq" id="WP_054620083.1">
    <property type="nucleotide sequence ID" value="NZ_CP022579.1"/>
</dbReference>
<dbReference type="GO" id="GO:0051262">
    <property type="term" value="P:protein tetramerization"/>
    <property type="evidence" value="ECO:0007669"/>
    <property type="project" value="InterPro"/>
</dbReference>
<evidence type="ECO:0000256" key="1">
    <source>
        <dbReference type="ARBA" id="ARBA00009990"/>
    </source>
</evidence>
<dbReference type="PRINTS" id="PR01594">
    <property type="entry name" value="SECBCHAPRONE"/>
</dbReference>
<keyword evidence="6" id="KW-0963">Cytoplasm</keyword>
<evidence type="ECO:0000256" key="5">
    <source>
        <dbReference type="ARBA" id="ARBA00023186"/>
    </source>
</evidence>
<dbReference type="HAMAP" id="MF_00821">
    <property type="entry name" value="SecB"/>
    <property type="match status" value="1"/>
</dbReference>
<dbReference type="GO" id="GO:0005737">
    <property type="term" value="C:cytoplasm"/>
    <property type="evidence" value="ECO:0007669"/>
    <property type="project" value="UniProtKB-SubCell"/>
</dbReference>
<sequence length="151" mass="16543">MSEQVQPSFAIEKLYVKDLSVEVPGAPEVFLAEEGPEVEIKLHSEGRGLGNNFFDVALTVTVTARRDDKTAFLVEVTQAGIFRIEGVPEDQLEPLLAVACPNILFPYAREVMSDATTRAGFAPVILSPVNFEALYMSRLQEQAEQGEGSLQ</sequence>
<evidence type="ECO:0000256" key="6">
    <source>
        <dbReference type="HAMAP-Rule" id="MF_00821"/>
    </source>
</evidence>
<dbReference type="GO" id="GO:0015031">
    <property type="term" value="P:protein transport"/>
    <property type="evidence" value="ECO:0007669"/>
    <property type="project" value="UniProtKB-UniRule"/>
</dbReference>
<dbReference type="InterPro" id="IPR003708">
    <property type="entry name" value="SecB"/>
</dbReference>
<dbReference type="EMBL" id="CP022579">
    <property type="protein sequence ID" value="QEL63975.1"/>
    <property type="molecule type" value="Genomic_DNA"/>
</dbReference>
<proteinExistence type="inferred from homology"/>
<dbReference type="Pfam" id="PF02556">
    <property type="entry name" value="SecB"/>
    <property type="match status" value="1"/>
</dbReference>
<dbReference type="AlphaFoldDB" id="A0A5C1E5P5"/>
<dbReference type="InterPro" id="IPR035958">
    <property type="entry name" value="SecB-like_sf"/>
</dbReference>
<keyword evidence="2 6" id="KW-0813">Transport</keyword>
<evidence type="ECO:0000256" key="4">
    <source>
        <dbReference type="ARBA" id="ARBA00023010"/>
    </source>
</evidence>
<comment type="similarity">
    <text evidence="1 6">Belongs to the SecB family.</text>
</comment>
<dbReference type="Gene3D" id="3.10.420.10">
    <property type="entry name" value="SecB-like"/>
    <property type="match status" value="1"/>
</dbReference>
<dbReference type="NCBIfam" id="NF004394">
    <property type="entry name" value="PRK05751.1-5"/>
    <property type="match status" value="1"/>
</dbReference>
<evidence type="ECO:0000313" key="7">
    <source>
        <dbReference type="EMBL" id="QEL63975.1"/>
    </source>
</evidence>
<comment type="subcellular location">
    <subcellularLocation>
        <location evidence="6">Cytoplasm</location>
    </subcellularLocation>
</comment>
<organism evidence="7 8">
    <name type="scientific">Oryzomicrobium terrae</name>
    <dbReference type="NCBI Taxonomy" id="1735038"/>
    <lineage>
        <taxon>Bacteria</taxon>
        <taxon>Pseudomonadati</taxon>
        <taxon>Pseudomonadota</taxon>
        <taxon>Betaproteobacteria</taxon>
        <taxon>Rhodocyclales</taxon>
        <taxon>Rhodocyclaceae</taxon>
        <taxon>Oryzomicrobium</taxon>
    </lineage>
</organism>
<dbReference type="GO" id="GO:0006457">
    <property type="term" value="P:protein folding"/>
    <property type="evidence" value="ECO:0007669"/>
    <property type="project" value="UniProtKB-UniRule"/>
</dbReference>
<gene>
    <name evidence="6 7" type="primary">secB</name>
    <name evidence="7" type="ORF">OTERR_04990</name>
</gene>
<comment type="subunit">
    <text evidence="6">Homotetramer, a dimer of dimers. One homotetramer interacts with 1 SecA dimer.</text>
</comment>
<dbReference type="Proteomes" id="UP000323671">
    <property type="component" value="Chromosome"/>
</dbReference>
<evidence type="ECO:0000256" key="2">
    <source>
        <dbReference type="ARBA" id="ARBA00022448"/>
    </source>
</evidence>
<dbReference type="NCBIfam" id="TIGR00809">
    <property type="entry name" value="secB"/>
    <property type="match status" value="1"/>
</dbReference>
<name>A0A5C1E5P5_9RHOO</name>
<accession>A0A5C1E5P5</accession>
<dbReference type="NCBIfam" id="NF004392">
    <property type="entry name" value="PRK05751.1-3"/>
    <property type="match status" value="1"/>
</dbReference>
<dbReference type="PANTHER" id="PTHR36918">
    <property type="match status" value="1"/>
</dbReference>
<comment type="function">
    <text evidence="6">One of the proteins required for the normal export of preproteins out of the cell cytoplasm. It is a molecular chaperone that binds to a subset of precursor proteins, maintaining them in a translocation-competent state. It also specifically binds to its receptor SecA.</text>
</comment>
<keyword evidence="5 6" id="KW-0143">Chaperone</keyword>
<evidence type="ECO:0000313" key="8">
    <source>
        <dbReference type="Proteomes" id="UP000323671"/>
    </source>
</evidence>
<dbReference type="PANTHER" id="PTHR36918:SF1">
    <property type="entry name" value="PROTEIN-EXPORT PROTEIN SECB"/>
    <property type="match status" value="1"/>
</dbReference>
<evidence type="ECO:0000256" key="3">
    <source>
        <dbReference type="ARBA" id="ARBA00022927"/>
    </source>
</evidence>
<keyword evidence="4 6" id="KW-0811">Translocation</keyword>